<proteinExistence type="predicted"/>
<sequence length="1293" mass="142896">MVMIYCECGKGRLSVVSHCTRRRSPPSTKYTVFLCMTKGKSATRPRDSNGRFLPKPPLSPSPPNSPQSPSSTMPSAAEQLAAMEAKLEELAKLNDELAERIKIAEAPPPPDEESEEVRAVRLRLEALMKSVEANTSKLDNLNAGGGRPPTPAAPAVSPFVPPIGNGASSSLRSLFPDIEAAHITAVITHEMRGIDLHKLDSRYRDKEPNLVINTNGEWERSNKGARDYKSFDALFQPLVTYFDILCAHLPHQPSVAHGFFRFLIHFQKISREYEWNAVLEYTMLFHNRRRMEMSEDGDYSGWGRKDPDLMAEYVYAHKKQVVKSTSSTGGQAKAQSSRGAPTSVCRNWNEGKCTGTGKCPSSRAHGLGRTGRSPKSVASRPRRCPNETKAPTCNKPSVSSDLSSSLPHASLFPLQATPPARPNTDPRVNAPPAIPAASPTVSSTLNEKAWAHHLHDYPDPMFVDTIINIIRNGANLGFTGDKSSTQSCTNLKSAFDSASTTDALSADIAAQVANGRTRGPFAAPPFPNFRCSPLGAVSRKRSTKVRRIHHLSWPDGSSVNDGIPDAEASINYDMVDRAVSDLASSGRGSLMLKLDLESAFRHIPVRPEDHHLLGFVWEGQYYYDVVLGFGCRSAPYIFNLFGEGLHWIIRHSLPASIRHYLDDFLLTFQPGTPSHIVMAALEWVLALGKQLGLQFQPSKIEGPSTTLEFLGLELDSDQLEIRLPPPKLEYLIELLDAWAAMKTCTRTQLDELTGFLQFTSQVIPTSRAFLRNLYDFSKGFTSRFTQRRIPGAAKKDLDWWRTVAVGWNGIRFVSPSRDVVHIFTDAAGTKGLGGHFGRQWYAERCPRRYRHEHIQVKEMLAVVHAVLRWGDDLRRKHVVFHVDNNAVVSGLTKLTIDSLPTLKILKSLIALACRLDFSFSSLWLSSSDNAIADAASPVLKAPPTWWYDTQPKWSKNISFYLWHGLASSTRRTYSTGQKSFITYVQLNNLYNADGSILPASQHAIMSWIASLAGKVQPKTIKAYITHVRSLHVDSDIPFTACESPIVARLIRGIKVYHGERDRRPVQPITLPILTALLAKLQPDSKAGDASIYTACCVAYGGLLRSGEFTQGKGKDVSLGLQRQHVKFLPSFEDANHIILTLPASKTDPFRKGVTVTIAAAPGAPTCPVAALKRFWNAASDRLPSSPLFENPDGSALTYTHFVDSIRDALERAGLNPKLYAGHSFRRGAASAAAAAGYSDYEIQLLGRWRSDAYKLYIETNPQRILHLSSLLHMAHPHLTPFEPPALRGYMSLA</sequence>
<evidence type="ECO:0000259" key="4">
    <source>
        <dbReference type="PROSITE" id="PS50878"/>
    </source>
</evidence>
<evidence type="ECO:0000256" key="1">
    <source>
        <dbReference type="ARBA" id="ARBA00023125"/>
    </source>
</evidence>
<dbReference type="Gene3D" id="1.10.443.10">
    <property type="entry name" value="Intergrase catalytic core"/>
    <property type="match status" value="1"/>
</dbReference>
<dbReference type="InterPro" id="IPR052055">
    <property type="entry name" value="Hepadnavirus_pol/RT"/>
</dbReference>
<reference evidence="7 8" key="1">
    <citation type="journal article" date="2020" name="ISME J.">
        <title>Uncovering the hidden diversity of litter-decomposition mechanisms in mushroom-forming fungi.</title>
        <authorList>
            <person name="Floudas D."/>
            <person name="Bentzer J."/>
            <person name="Ahren D."/>
            <person name="Johansson T."/>
            <person name="Persson P."/>
            <person name="Tunlid A."/>
        </authorList>
    </citation>
    <scope>NUCLEOTIDE SEQUENCE [LARGE SCALE GENOMIC DNA]</scope>
    <source>
        <strain evidence="7 8">CBS 175.51</strain>
    </source>
</reference>
<name>A0A8H5CBC6_9AGAR</name>
<comment type="caution">
    <text evidence="7">The sequence shown here is derived from an EMBL/GenBank/DDBJ whole genome shotgun (WGS) entry which is preliminary data.</text>
</comment>
<evidence type="ECO:0000259" key="5">
    <source>
        <dbReference type="PROSITE" id="PS51898"/>
    </source>
</evidence>
<feature type="domain" description="Reverse transcriptase" evidence="4">
    <location>
        <begin position="518"/>
        <end position="714"/>
    </location>
</feature>
<dbReference type="InterPro" id="IPR043128">
    <property type="entry name" value="Rev_trsase/Diguanyl_cyclase"/>
</dbReference>
<dbReference type="InterPro" id="IPR044068">
    <property type="entry name" value="CB"/>
</dbReference>
<dbReference type="InterPro" id="IPR011010">
    <property type="entry name" value="DNA_brk_join_enz"/>
</dbReference>
<dbReference type="SUPFAM" id="SSF56349">
    <property type="entry name" value="DNA breaking-rejoining enzymes"/>
    <property type="match status" value="1"/>
</dbReference>
<dbReference type="InterPro" id="IPR013762">
    <property type="entry name" value="Integrase-like_cat_sf"/>
</dbReference>
<feature type="compositionally biased region" description="Pro residues" evidence="3">
    <location>
        <begin position="54"/>
        <end position="66"/>
    </location>
</feature>
<feature type="compositionally biased region" description="Low complexity" evidence="3">
    <location>
        <begin position="67"/>
        <end position="77"/>
    </location>
</feature>
<gene>
    <name evidence="7" type="ORF">D9611_003081</name>
</gene>
<dbReference type="PANTHER" id="PTHR33050:SF8">
    <property type="entry name" value="REVERSE TRANSCRIPTASE DOMAIN-CONTAINING PROTEIN"/>
    <property type="match status" value="1"/>
</dbReference>
<feature type="region of interest" description="Disordered" evidence="3">
    <location>
        <begin position="40"/>
        <end position="77"/>
    </location>
</feature>
<dbReference type="OrthoDB" id="2774821at2759"/>
<dbReference type="EMBL" id="JAACJK010000057">
    <property type="protein sequence ID" value="KAF5337417.1"/>
    <property type="molecule type" value="Genomic_DNA"/>
</dbReference>
<dbReference type="GO" id="GO:0003677">
    <property type="term" value="F:DNA binding"/>
    <property type="evidence" value="ECO:0007669"/>
    <property type="project" value="UniProtKB-KW"/>
</dbReference>
<dbReference type="InterPro" id="IPR010998">
    <property type="entry name" value="Integrase_recombinase_N"/>
</dbReference>
<dbReference type="GO" id="GO:0015074">
    <property type="term" value="P:DNA integration"/>
    <property type="evidence" value="ECO:0007669"/>
    <property type="project" value="InterPro"/>
</dbReference>
<dbReference type="Proteomes" id="UP000541558">
    <property type="component" value="Unassembled WGS sequence"/>
</dbReference>
<evidence type="ECO:0000259" key="6">
    <source>
        <dbReference type="PROSITE" id="PS51900"/>
    </source>
</evidence>
<evidence type="ECO:0000256" key="2">
    <source>
        <dbReference type="ARBA" id="ARBA00023172"/>
    </source>
</evidence>
<dbReference type="InterPro" id="IPR000477">
    <property type="entry name" value="RT_dom"/>
</dbReference>
<dbReference type="PROSITE" id="PS50878">
    <property type="entry name" value="RT_POL"/>
    <property type="match status" value="1"/>
</dbReference>
<dbReference type="SUPFAM" id="SSF56672">
    <property type="entry name" value="DNA/RNA polymerases"/>
    <property type="match status" value="1"/>
</dbReference>
<organism evidence="7 8">
    <name type="scientific">Ephemerocybe angulata</name>
    <dbReference type="NCBI Taxonomy" id="980116"/>
    <lineage>
        <taxon>Eukaryota</taxon>
        <taxon>Fungi</taxon>
        <taxon>Dikarya</taxon>
        <taxon>Basidiomycota</taxon>
        <taxon>Agaricomycotina</taxon>
        <taxon>Agaricomycetes</taxon>
        <taxon>Agaricomycetidae</taxon>
        <taxon>Agaricales</taxon>
        <taxon>Agaricineae</taxon>
        <taxon>Psathyrellaceae</taxon>
        <taxon>Ephemerocybe</taxon>
    </lineage>
</organism>
<evidence type="ECO:0008006" key="9">
    <source>
        <dbReference type="Google" id="ProtNLM"/>
    </source>
</evidence>
<dbReference type="Gene3D" id="3.30.70.270">
    <property type="match status" value="1"/>
</dbReference>
<dbReference type="Pfam" id="PF00078">
    <property type="entry name" value="RVT_1"/>
    <property type="match status" value="1"/>
</dbReference>
<keyword evidence="8" id="KW-1185">Reference proteome</keyword>
<evidence type="ECO:0000313" key="7">
    <source>
        <dbReference type="EMBL" id="KAF5337417.1"/>
    </source>
</evidence>
<dbReference type="SUPFAM" id="SSF47823">
    <property type="entry name" value="lambda integrase-like, N-terminal domain"/>
    <property type="match status" value="1"/>
</dbReference>
<evidence type="ECO:0000256" key="3">
    <source>
        <dbReference type="SAM" id="MobiDB-lite"/>
    </source>
</evidence>
<dbReference type="InterPro" id="IPR002104">
    <property type="entry name" value="Integrase_catalytic"/>
</dbReference>
<keyword evidence="2" id="KW-0233">DNA recombination</keyword>
<evidence type="ECO:0000313" key="8">
    <source>
        <dbReference type="Proteomes" id="UP000541558"/>
    </source>
</evidence>
<dbReference type="PROSITE" id="PS51900">
    <property type="entry name" value="CB"/>
    <property type="match status" value="1"/>
</dbReference>
<keyword evidence="1" id="KW-0238">DNA-binding</keyword>
<feature type="region of interest" description="Disordered" evidence="3">
    <location>
        <begin position="356"/>
        <end position="429"/>
    </location>
</feature>
<dbReference type="InterPro" id="IPR043502">
    <property type="entry name" value="DNA/RNA_pol_sf"/>
</dbReference>
<feature type="domain" description="Core-binding (CB)" evidence="6">
    <location>
        <begin position="948"/>
        <end position="1035"/>
    </location>
</feature>
<dbReference type="Gene3D" id="1.10.150.130">
    <property type="match status" value="1"/>
</dbReference>
<dbReference type="PANTHER" id="PTHR33050">
    <property type="entry name" value="REVERSE TRANSCRIPTASE DOMAIN-CONTAINING PROTEIN"/>
    <property type="match status" value="1"/>
</dbReference>
<feature type="compositionally biased region" description="Low complexity" evidence="3">
    <location>
        <begin position="397"/>
        <end position="411"/>
    </location>
</feature>
<feature type="domain" description="Tyr recombinase" evidence="5">
    <location>
        <begin position="1063"/>
        <end position="1269"/>
    </location>
</feature>
<protein>
    <recommendedName>
        <fullName evidence="9">Reverse transcriptase domain-containing protein</fullName>
    </recommendedName>
</protein>
<accession>A0A8H5CBC6</accession>
<feature type="region of interest" description="Disordered" evidence="3">
    <location>
        <begin position="324"/>
        <end position="343"/>
    </location>
</feature>
<dbReference type="PROSITE" id="PS51898">
    <property type="entry name" value="TYR_RECOMBINASE"/>
    <property type="match status" value="1"/>
</dbReference>
<dbReference type="GO" id="GO:0006310">
    <property type="term" value="P:DNA recombination"/>
    <property type="evidence" value="ECO:0007669"/>
    <property type="project" value="UniProtKB-KW"/>
</dbReference>